<proteinExistence type="predicted"/>
<dbReference type="AlphaFoldDB" id="A0AAV4YDF1"/>
<gene>
    <name evidence="1" type="ORF">CEXT_789771</name>
</gene>
<sequence>MSVIQAKIFSATKANTFSTSRRLRNLTVAMEIVSKVASIEMMFGSRFVPVGAFGQKKNGYKKAVHGSSYPEGFTIFLERKNVLFTGSVTYLSPAKLFHSFLPF</sequence>
<evidence type="ECO:0008006" key="3">
    <source>
        <dbReference type="Google" id="ProtNLM"/>
    </source>
</evidence>
<evidence type="ECO:0000313" key="2">
    <source>
        <dbReference type="Proteomes" id="UP001054945"/>
    </source>
</evidence>
<dbReference type="Proteomes" id="UP001054945">
    <property type="component" value="Unassembled WGS sequence"/>
</dbReference>
<protein>
    <recommendedName>
        <fullName evidence="3">Ribosomal protein L16</fullName>
    </recommendedName>
</protein>
<accession>A0AAV4YDF1</accession>
<keyword evidence="2" id="KW-1185">Reference proteome</keyword>
<organism evidence="1 2">
    <name type="scientific">Caerostris extrusa</name>
    <name type="common">Bark spider</name>
    <name type="synonym">Caerostris bankana</name>
    <dbReference type="NCBI Taxonomy" id="172846"/>
    <lineage>
        <taxon>Eukaryota</taxon>
        <taxon>Metazoa</taxon>
        <taxon>Ecdysozoa</taxon>
        <taxon>Arthropoda</taxon>
        <taxon>Chelicerata</taxon>
        <taxon>Arachnida</taxon>
        <taxon>Araneae</taxon>
        <taxon>Araneomorphae</taxon>
        <taxon>Entelegynae</taxon>
        <taxon>Araneoidea</taxon>
        <taxon>Araneidae</taxon>
        <taxon>Caerostris</taxon>
    </lineage>
</organism>
<evidence type="ECO:0000313" key="1">
    <source>
        <dbReference type="EMBL" id="GIZ05033.1"/>
    </source>
</evidence>
<comment type="caution">
    <text evidence="1">The sequence shown here is derived from an EMBL/GenBank/DDBJ whole genome shotgun (WGS) entry which is preliminary data.</text>
</comment>
<name>A0AAV4YDF1_CAEEX</name>
<dbReference type="EMBL" id="BPLR01019194">
    <property type="protein sequence ID" value="GIZ05033.1"/>
    <property type="molecule type" value="Genomic_DNA"/>
</dbReference>
<reference evidence="1 2" key="1">
    <citation type="submission" date="2021-06" db="EMBL/GenBank/DDBJ databases">
        <title>Caerostris extrusa draft genome.</title>
        <authorList>
            <person name="Kono N."/>
            <person name="Arakawa K."/>
        </authorList>
    </citation>
    <scope>NUCLEOTIDE SEQUENCE [LARGE SCALE GENOMIC DNA]</scope>
</reference>